<protein>
    <recommendedName>
        <fullName evidence="3">Serine/threonine protein kinase</fullName>
    </recommendedName>
</protein>
<dbReference type="AlphaFoldDB" id="A0A8J6XPE9"/>
<dbReference type="SUPFAM" id="SSF56112">
    <property type="entry name" value="Protein kinase-like (PK-like)"/>
    <property type="match status" value="1"/>
</dbReference>
<evidence type="ECO:0000313" key="1">
    <source>
        <dbReference type="EMBL" id="MBD2778913.1"/>
    </source>
</evidence>
<reference evidence="1" key="1">
    <citation type="submission" date="2020-09" db="EMBL/GenBank/DDBJ databases">
        <title>Iningainema tapete sp. nov. (Scytonemataceae, Cyanobacteria) from greenhouses in central Florida (USA) produces two types of nodularin with biosynthetic potential for microcystin-LR and anabaenopeptins.</title>
        <authorList>
            <person name="Berthold D.E."/>
            <person name="Lefler F.W."/>
            <person name="Huang I.-S."/>
            <person name="Abdulla H."/>
            <person name="Zimba P.V."/>
            <person name="Laughinghouse H.D. IV."/>
        </authorList>
    </citation>
    <scope>NUCLEOTIDE SEQUENCE</scope>
    <source>
        <strain evidence="1">BLCCT55</strain>
    </source>
</reference>
<gene>
    <name evidence="1" type="ORF">ICL16_44435</name>
</gene>
<accession>A0A8J6XPE9</accession>
<organism evidence="1 2">
    <name type="scientific">Iningainema tapete BLCC-T55</name>
    <dbReference type="NCBI Taxonomy" id="2748662"/>
    <lineage>
        <taxon>Bacteria</taxon>
        <taxon>Bacillati</taxon>
        <taxon>Cyanobacteriota</taxon>
        <taxon>Cyanophyceae</taxon>
        <taxon>Nostocales</taxon>
        <taxon>Scytonemataceae</taxon>
        <taxon>Iningainema tapete</taxon>
    </lineage>
</organism>
<comment type="caution">
    <text evidence="1">The sequence shown here is derived from an EMBL/GenBank/DDBJ whole genome shotgun (WGS) entry which is preliminary data.</text>
</comment>
<dbReference type="Gene3D" id="3.30.200.20">
    <property type="entry name" value="Phosphorylase Kinase, domain 1"/>
    <property type="match status" value="1"/>
</dbReference>
<name>A0A8J6XPE9_9CYAN</name>
<dbReference type="EMBL" id="JACXAE010000134">
    <property type="protein sequence ID" value="MBD2778913.1"/>
    <property type="molecule type" value="Genomic_DNA"/>
</dbReference>
<evidence type="ECO:0000313" key="2">
    <source>
        <dbReference type="Proteomes" id="UP000629098"/>
    </source>
</evidence>
<dbReference type="InterPro" id="IPR011009">
    <property type="entry name" value="Kinase-like_dom_sf"/>
</dbReference>
<sequence length="80" mass="9044">MLQPLLVPGYDVSEIIHEGINTTIYRGIAQNNQQPVILKVLRADYPSLLALARLKHEYKTVVNLDLPGVVKVLRLYSEKC</sequence>
<dbReference type="RefSeq" id="WP_190839128.1">
    <property type="nucleotide sequence ID" value="NZ_CAWPPI010000134.1"/>
</dbReference>
<keyword evidence="2" id="KW-1185">Reference proteome</keyword>
<dbReference type="Proteomes" id="UP000629098">
    <property type="component" value="Unassembled WGS sequence"/>
</dbReference>
<evidence type="ECO:0008006" key="3">
    <source>
        <dbReference type="Google" id="ProtNLM"/>
    </source>
</evidence>
<proteinExistence type="predicted"/>